<evidence type="ECO:0000256" key="6">
    <source>
        <dbReference type="SAM" id="Phobius"/>
    </source>
</evidence>
<dbReference type="PANTHER" id="PTHR30106:SF1">
    <property type="entry name" value="UPF0324 MEMBRANE PROTEIN FN0533"/>
    <property type="match status" value="1"/>
</dbReference>
<evidence type="ECO:0000256" key="5">
    <source>
        <dbReference type="ARBA" id="ARBA00023136"/>
    </source>
</evidence>
<keyword evidence="2" id="KW-1003">Cell membrane</keyword>
<dbReference type="AlphaFoldDB" id="A0A644ZS99"/>
<feature type="transmembrane region" description="Helical" evidence="6">
    <location>
        <begin position="9"/>
        <end position="26"/>
    </location>
</feature>
<feature type="transmembrane region" description="Helical" evidence="6">
    <location>
        <begin position="281"/>
        <end position="300"/>
    </location>
</feature>
<keyword evidence="3 6" id="KW-0812">Transmembrane</keyword>
<evidence type="ECO:0000256" key="3">
    <source>
        <dbReference type="ARBA" id="ARBA00022692"/>
    </source>
</evidence>
<dbReference type="GO" id="GO:0005886">
    <property type="term" value="C:plasma membrane"/>
    <property type="evidence" value="ECO:0007669"/>
    <property type="project" value="UniProtKB-SubCell"/>
</dbReference>
<name>A0A644ZS99_9ZZZZ</name>
<protein>
    <recommendedName>
        <fullName evidence="8">Sulfate exporter family transporter</fullName>
    </recommendedName>
</protein>
<dbReference type="PANTHER" id="PTHR30106">
    <property type="entry name" value="INNER MEMBRANE PROTEIN YEIH-RELATED"/>
    <property type="match status" value="1"/>
</dbReference>
<dbReference type="InterPro" id="IPR018383">
    <property type="entry name" value="UPF0324_pro"/>
</dbReference>
<dbReference type="EMBL" id="VSSQ01010269">
    <property type="protein sequence ID" value="MPM43879.1"/>
    <property type="molecule type" value="Genomic_DNA"/>
</dbReference>
<feature type="transmembrane region" description="Helical" evidence="6">
    <location>
        <begin position="65"/>
        <end position="84"/>
    </location>
</feature>
<organism evidence="7">
    <name type="scientific">bioreactor metagenome</name>
    <dbReference type="NCBI Taxonomy" id="1076179"/>
    <lineage>
        <taxon>unclassified sequences</taxon>
        <taxon>metagenomes</taxon>
        <taxon>ecological metagenomes</taxon>
    </lineage>
</organism>
<reference evidence="7" key="1">
    <citation type="submission" date="2019-08" db="EMBL/GenBank/DDBJ databases">
        <authorList>
            <person name="Kucharzyk K."/>
            <person name="Murdoch R.W."/>
            <person name="Higgins S."/>
            <person name="Loffler F."/>
        </authorList>
    </citation>
    <scope>NUCLEOTIDE SEQUENCE</scope>
</reference>
<evidence type="ECO:0000256" key="1">
    <source>
        <dbReference type="ARBA" id="ARBA00004651"/>
    </source>
</evidence>
<keyword evidence="5 6" id="KW-0472">Membrane</keyword>
<feature type="transmembrane region" description="Helical" evidence="6">
    <location>
        <begin position="244"/>
        <end position="269"/>
    </location>
</feature>
<proteinExistence type="predicted"/>
<keyword evidence="4 6" id="KW-1133">Transmembrane helix</keyword>
<feature type="transmembrane region" description="Helical" evidence="6">
    <location>
        <begin position="118"/>
        <end position="138"/>
    </location>
</feature>
<dbReference type="Pfam" id="PF03601">
    <property type="entry name" value="Cons_hypoth698"/>
    <property type="match status" value="1"/>
</dbReference>
<accession>A0A644ZS99</accession>
<feature type="transmembrane region" description="Helical" evidence="6">
    <location>
        <begin position="307"/>
        <end position="328"/>
    </location>
</feature>
<comment type="caution">
    <text evidence="7">The sequence shown here is derived from an EMBL/GenBank/DDBJ whole genome shotgun (WGS) entry which is preliminary data.</text>
</comment>
<evidence type="ECO:0008006" key="8">
    <source>
        <dbReference type="Google" id="ProtNLM"/>
    </source>
</evidence>
<evidence type="ECO:0000256" key="2">
    <source>
        <dbReference type="ARBA" id="ARBA00022475"/>
    </source>
</evidence>
<gene>
    <name evidence="7" type="ORF">SDC9_90556</name>
</gene>
<feature type="transmembrane region" description="Helical" evidence="6">
    <location>
        <begin position="90"/>
        <end position="109"/>
    </location>
</feature>
<sequence length="331" mass="35465">MLQSIQEKIPGVLTSFLIAIAAYFLAKMVPVIGGPVFGISLGILAASLVKLPDQLSKGIKFTSKYILQFAVILLGFEMNMGKVIEVGKQSILVIFLTLTASFLTAYLVGKKLNIHKKLAILIGVGTAICGGSAIAAAAPAIDAKDEDISFAISTIFLFNIIAVFLFPLIGHLLKMTDSGFGMWAGTAINDTSSVVAAGYSYSNAAGNFATIVKLTRSLMIVPVTLALALLTARSEKREDNHFNFLKVFPWFVVGFLTASILNSLGWLPVQTTSLLAQSGKFFIIMAMSAIGLSTNLRTFIKTAPRALLLGSFTWLAVMLTSLAAQVFLQIW</sequence>
<feature type="transmembrane region" description="Helical" evidence="6">
    <location>
        <begin position="150"/>
        <end position="173"/>
    </location>
</feature>
<feature type="transmembrane region" description="Helical" evidence="6">
    <location>
        <begin position="214"/>
        <end position="232"/>
    </location>
</feature>
<comment type="subcellular location">
    <subcellularLocation>
        <location evidence="1">Cell membrane</location>
        <topology evidence="1">Multi-pass membrane protein</topology>
    </subcellularLocation>
</comment>
<evidence type="ECO:0000313" key="7">
    <source>
        <dbReference type="EMBL" id="MPM43879.1"/>
    </source>
</evidence>
<evidence type="ECO:0000256" key="4">
    <source>
        <dbReference type="ARBA" id="ARBA00022989"/>
    </source>
</evidence>